<dbReference type="InterPro" id="IPR036770">
    <property type="entry name" value="Ankyrin_rpt-contain_sf"/>
</dbReference>
<evidence type="ECO:0000313" key="5">
    <source>
        <dbReference type="Proteomes" id="UP001378592"/>
    </source>
</evidence>
<reference evidence="4 5" key="1">
    <citation type="submission" date="2024-03" db="EMBL/GenBank/DDBJ databases">
        <title>The genome assembly and annotation of the cricket Gryllus longicercus Weissman &amp; Gray.</title>
        <authorList>
            <person name="Szrajer S."/>
            <person name="Gray D."/>
            <person name="Ylla G."/>
        </authorList>
    </citation>
    <scope>NUCLEOTIDE SEQUENCE [LARGE SCALE GENOMIC DNA]</scope>
    <source>
        <strain evidence="4">DAG 2021-001</strain>
        <tissue evidence="4">Whole body minus gut</tissue>
    </source>
</reference>
<dbReference type="Pfam" id="PF12796">
    <property type="entry name" value="Ank_2"/>
    <property type="match status" value="1"/>
</dbReference>
<dbReference type="PANTHER" id="PTHR24171:SF8">
    <property type="entry name" value="BRCA1-ASSOCIATED RING DOMAIN PROTEIN 1"/>
    <property type="match status" value="1"/>
</dbReference>
<evidence type="ECO:0000256" key="3">
    <source>
        <dbReference type="PROSITE-ProRule" id="PRU00023"/>
    </source>
</evidence>
<keyword evidence="2 3" id="KW-0040">ANK repeat</keyword>
<protein>
    <submittedName>
        <fullName evidence="4">Uncharacterized protein</fullName>
    </submittedName>
</protein>
<feature type="repeat" description="ANK" evidence="3">
    <location>
        <begin position="28"/>
        <end position="60"/>
    </location>
</feature>
<sequence>MFAAATCDAACLAELLDAGADPNQIDRKGRTPLHYAVIGNDVGCVYLLVAAGADPLVEDDYGYTTIDMAASTYLHDYLSSLPPVPSPGDESFRPRSTATI</sequence>
<evidence type="ECO:0000256" key="1">
    <source>
        <dbReference type="ARBA" id="ARBA00022737"/>
    </source>
</evidence>
<dbReference type="Gene3D" id="1.25.40.20">
    <property type="entry name" value="Ankyrin repeat-containing domain"/>
    <property type="match status" value="1"/>
</dbReference>
<dbReference type="PANTHER" id="PTHR24171">
    <property type="entry name" value="ANKYRIN REPEAT DOMAIN-CONTAINING PROTEIN 39-RELATED"/>
    <property type="match status" value="1"/>
</dbReference>
<dbReference type="SUPFAM" id="SSF48403">
    <property type="entry name" value="Ankyrin repeat"/>
    <property type="match status" value="1"/>
</dbReference>
<keyword evidence="5" id="KW-1185">Reference proteome</keyword>
<dbReference type="GO" id="GO:0085020">
    <property type="term" value="P:protein K6-linked ubiquitination"/>
    <property type="evidence" value="ECO:0007669"/>
    <property type="project" value="TreeGrafter"/>
</dbReference>
<dbReference type="SMART" id="SM00248">
    <property type="entry name" value="ANK"/>
    <property type="match status" value="1"/>
</dbReference>
<evidence type="ECO:0000313" key="4">
    <source>
        <dbReference type="EMBL" id="KAK7793500.1"/>
    </source>
</evidence>
<proteinExistence type="predicted"/>
<accession>A0AAN9VC13</accession>
<organism evidence="4 5">
    <name type="scientific">Gryllus longicercus</name>
    <dbReference type="NCBI Taxonomy" id="2509291"/>
    <lineage>
        <taxon>Eukaryota</taxon>
        <taxon>Metazoa</taxon>
        <taxon>Ecdysozoa</taxon>
        <taxon>Arthropoda</taxon>
        <taxon>Hexapoda</taxon>
        <taxon>Insecta</taxon>
        <taxon>Pterygota</taxon>
        <taxon>Neoptera</taxon>
        <taxon>Polyneoptera</taxon>
        <taxon>Orthoptera</taxon>
        <taxon>Ensifera</taxon>
        <taxon>Gryllidea</taxon>
        <taxon>Grylloidea</taxon>
        <taxon>Gryllidae</taxon>
        <taxon>Gryllinae</taxon>
        <taxon>Gryllus</taxon>
    </lineage>
</organism>
<dbReference type="GO" id="GO:0070531">
    <property type="term" value="C:BRCA1-A complex"/>
    <property type="evidence" value="ECO:0007669"/>
    <property type="project" value="TreeGrafter"/>
</dbReference>
<dbReference type="EMBL" id="JAZDUA010000377">
    <property type="protein sequence ID" value="KAK7793500.1"/>
    <property type="molecule type" value="Genomic_DNA"/>
</dbReference>
<evidence type="ECO:0000256" key="2">
    <source>
        <dbReference type="ARBA" id="ARBA00023043"/>
    </source>
</evidence>
<dbReference type="PROSITE" id="PS50297">
    <property type="entry name" value="ANK_REP_REGION"/>
    <property type="match status" value="1"/>
</dbReference>
<comment type="caution">
    <text evidence="4">The sequence shown here is derived from an EMBL/GenBank/DDBJ whole genome shotgun (WGS) entry which is preliminary data.</text>
</comment>
<dbReference type="Proteomes" id="UP001378592">
    <property type="component" value="Unassembled WGS sequence"/>
</dbReference>
<keyword evidence="1" id="KW-0677">Repeat</keyword>
<dbReference type="GO" id="GO:0004842">
    <property type="term" value="F:ubiquitin-protein transferase activity"/>
    <property type="evidence" value="ECO:0007669"/>
    <property type="project" value="TreeGrafter"/>
</dbReference>
<dbReference type="PROSITE" id="PS50088">
    <property type="entry name" value="ANK_REPEAT"/>
    <property type="match status" value="1"/>
</dbReference>
<gene>
    <name evidence="4" type="ORF">R5R35_001836</name>
</gene>
<name>A0AAN9VC13_9ORTH</name>
<dbReference type="InterPro" id="IPR002110">
    <property type="entry name" value="Ankyrin_rpt"/>
</dbReference>
<dbReference type="AlphaFoldDB" id="A0AAN9VC13"/>
<dbReference type="GO" id="GO:0031436">
    <property type="term" value="C:BRCA1-BARD1 complex"/>
    <property type="evidence" value="ECO:0007669"/>
    <property type="project" value="TreeGrafter"/>
</dbReference>